<dbReference type="SUPFAM" id="SSF48452">
    <property type="entry name" value="TPR-like"/>
    <property type="match status" value="2"/>
</dbReference>
<feature type="region of interest" description="Disordered" evidence="1">
    <location>
        <begin position="894"/>
        <end position="924"/>
    </location>
</feature>
<feature type="compositionally biased region" description="Acidic residues" evidence="1">
    <location>
        <begin position="915"/>
        <end position="924"/>
    </location>
</feature>
<keyword evidence="3" id="KW-1185">Reference proteome</keyword>
<dbReference type="Gene3D" id="1.10.260.40">
    <property type="entry name" value="lambda repressor-like DNA-binding domains"/>
    <property type="match status" value="1"/>
</dbReference>
<dbReference type="CDD" id="cd00093">
    <property type="entry name" value="HTH_XRE"/>
    <property type="match status" value="1"/>
</dbReference>
<dbReference type="PANTHER" id="PTHR46082">
    <property type="entry name" value="ATP/GTP-BINDING PROTEIN-RELATED"/>
    <property type="match status" value="1"/>
</dbReference>
<gene>
    <name evidence="2" type="ORF">SAMN05216499_12511</name>
</gene>
<dbReference type="InterPro" id="IPR027417">
    <property type="entry name" value="P-loop_NTPase"/>
</dbReference>
<dbReference type="InterPro" id="IPR010982">
    <property type="entry name" value="Lambda_DNA-bd_dom_sf"/>
</dbReference>
<dbReference type="InterPro" id="IPR011990">
    <property type="entry name" value="TPR-like_helical_dom_sf"/>
</dbReference>
<dbReference type="EMBL" id="FRBI01000025">
    <property type="protein sequence ID" value="SHN19606.1"/>
    <property type="molecule type" value="Genomic_DNA"/>
</dbReference>
<evidence type="ECO:0000256" key="1">
    <source>
        <dbReference type="SAM" id="MobiDB-lite"/>
    </source>
</evidence>
<name>A0A1M7PQM1_9ACTN</name>
<organism evidence="2 3">
    <name type="scientific">Actinacidiphila paucisporea</name>
    <dbReference type="NCBI Taxonomy" id="310782"/>
    <lineage>
        <taxon>Bacteria</taxon>
        <taxon>Bacillati</taxon>
        <taxon>Actinomycetota</taxon>
        <taxon>Actinomycetes</taxon>
        <taxon>Kitasatosporales</taxon>
        <taxon>Streptomycetaceae</taxon>
        <taxon>Actinacidiphila</taxon>
    </lineage>
</organism>
<dbReference type="Pfam" id="PF13424">
    <property type="entry name" value="TPR_12"/>
    <property type="match status" value="3"/>
</dbReference>
<dbReference type="SUPFAM" id="SSF47413">
    <property type="entry name" value="lambda repressor-like DNA-binding domains"/>
    <property type="match status" value="1"/>
</dbReference>
<dbReference type="GO" id="GO:0003677">
    <property type="term" value="F:DNA binding"/>
    <property type="evidence" value="ECO:0007669"/>
    <property type="project" value="InterPro"/>
</dbReference>
<protein>
    <submittedName>
        <fullName evidence="2">Helix-turn-helix domain-containing protein</fullName>
    </submittedName>
</protein>
<evidence type="ECO:0000313" key="3">
    <source>
        <dbReference type="Proteomes" id="UP000184111"/>
    </source>
</evidence>
<dbReference type="Proteomes" id="UP000184111">
    <property type="component" value="Unassembled WGS sequence"/>
</dbReference>
<dbReference type="Gene3D" id="3.40.50.300">
    <property type="entry name" value="P-loop containing nucleotide triphosphate hydrolases"/>
    <property type="match status" value="1"/>
</dbReference>
<sequence length="924" mass="97540">MKSYECADFAPVDPHDTHARPPAAPPGHGARVAGFAVTVPGARGGPPPPDPRRIATRREFGRELTLLRLGARLSVRSLAKAAGMPASTLNGYLSGTNLPGLAPEDQLRRILRAAGVTRAGEVQAWEEAYWRVKGTVGEPPAGQAPRPGEPGAVLSAAGAARLTVSTRPPVGRLDHEPALRGRDALVHRLGAAAAGPRLPGEPGVHVLHGLGGCGKSTVALSVARQVGGQGVRTWWVAADSPSAVTAGMLALALELGASADELRLGSLPDVLAGRLRGVDGRWLLVLDNADDPPDSLALPGQRVTDGAGWLTAPPQSGTVVVTTRDGTPATWGAQPPAWLSLHRMGGLDQEQGALVLRELAGPGAGSGEEAESLSARLGGLPLALASAGRYLAEAREIPAGLAAADLPRGFAAYQEALDREAGGELLTAVPPGTPATRRRHVTVARTWELSLDLLDGRGLALARPLLRLLACLGPSPVPYGLLLRADLLAGSPPFSRLPAGGAWDALRGLDGLGLITLSRDADPPVLTLHTLVRDTTRQSAAFRAQLDDYLAPAMALLRAATATADPKAPADWDLWGLLADHCAAPLDLLGKHGAAGAGEGFAEALGLARRAAGFLRAAGHLARAEEAYLRALEAARDRTAGDDPLVLGLRHDLARVRYDRGRPADAERDFRQVLAERRRRLGPEHPDTLVSQHYLARTLRESGRLDEAGELFAATLLARVRLLGELHPDTLTSRNGVADQLRVAGDLPAARAAYEQVLALRGKVLGDLHPATLVTRHHLADLLHAMDELPRAEAELRHLARVNDEVRGERHPRTLAVRHSLVAVLHDLGTLDEAEKLARALLAARRELLGATHPATLLTRHRLGLVLLDRGAVDEAREELTAVLDDRLRLLGPAHPDTVLSQDTAEAVRRRGPTDDEEQGSAHG</sequence>
<dbReference type="InterPro" id="IPR053137">
    <property type="entry name" value="NLR-like"/>
</dbReference>
<proteinExistence type="predicted"/>
<dbReference type="Pfam" id="PF13560">
    <property type="entry name" value="HTH_31"/>
    <property type="match status" value="1"/>
</dbReference>
<reference evidence="2 3" key="1">
    <citation type="submission" date="2016-11" db="EMBL/GenBank/DDBJ databases">
        <authorList>
            <person name="Jaros S."/>
            <person name="Januszkiewicz K."/>
            <person name="Wedrychowicz H."/>
        </authorList>
    </citation>
    <scope>NUCLEOTIDE SEQUENCE [LARGE SCALE GENOMIC DNA]</scope>
    <source>
        <strain evidence="2 3">CGMCC 4.2025</strain>
    </source>
</reference>
<dbReference type="InterPro" id="IPR001387">
    <property type="entry name" value="Cro/C1-type_HTH"/>
</dbReference>
<dbReference type="SUPFAM" id="SSF52540">
    <property type="entry name" value="P-loop containing nucleoside triphosphate hydrolases"/>
    <property type="match status" value="1"/>
</dbReference>
<evidence type="ECO:0000313" key="2">
    <source>
        <dbReference type="EMBL" id="SHN19606.1"/>
    </source>
</evidence>
<feature type="region of interest" description="Disordered" evidence="1">
    <location>
        <begin position="1"/>
        <end position="29"/>
    </location>
</feature>
<dbReference type="PANTHER" id="PTHR46082:SF6">
    <property type="entry name" value="AAA+ ATPASE DOMAIN-CONTAINING PROTEIN-RELATED"/>
    <property type="match status" value="1"/>
</dbReference>
<dbReference type="Gene3D" id="1.25.40.10">
    <property type="entry name" value="Tetratricopeptide repeat domain"/>
    <property type="match status" value="2"/>
</dbReference>
<dbReference type="AlphaFoldDB" id="A0A1M7PQM1"/>
<dbReference type="STRING" id="310782.SAMN05216499_12511"/>
<accession>A0A1M7PQM1</accession>
<dbReference type="PRINTS" id="PR00364">
    <property type="entry name" value="DISEASERSIST"/>
</dbReference>